<dbReference type="EMBL" id="JBHSSI010000053">
    <property type="protein sequence ID" value="MFC6261109.1"/>
    <property type="molecule type" value="Genomic_DNA"/>
</dbReference>
<reference evidence="4" key="1">
    <citation type="journal article" date="2019" name="Int. J. Syst. Evol. Microbiol.">
        <title>The Global Catalogue of Microorganisms (GCM) 10K type strain sequencing project: providing services to taxonomists for standard genome sequencing and annotation.</title>
        <authorList>
            <consortium name="The Broad Institute Genomics Platform"/>
            <consortium name="The Broad Institute Genome Sequencing Center for Infectious Disease"/>
            <person name="Wu L."/>
            <person name="Ma J."/>
        </authorList>
    </citation>
    <scope>NUCLEOTIDE SEQUENCE [LARGE SCALE GENOMIC DNA]</scope>
    <source>
        <strain evidence="4">CCM 8908</strain>
    </source>
</reference>
<dbReference type="Proteomes" id="UP001596283">
    <property type="component" value="Unassembled WGS sequence"/>
</dbReference>
<evidence type="ECO:0000256" key="1">
    <source>
        <dbReference type="SAM" id="Coils"/>
    </source>
</evidence>
<protein>
    <submittedName>
        <fullName evidence="3">Uncharacterized protein</fullName>
    </submittedName>
</protein>
<proteinExistence type="predicted"/>
<keyword evidence="1" id="KW-0175">Coiled coil</keyword>
<accession>A0ABW1TJ49</accession>
<dbReference type="RefSeq" id="WP_125685703.1">
    <property type="nucleotide sequence ID" value="NZ_JBHSSI010000053.1"/>
</dbReference>
<sequence>MVNQQFNFKKQSQQDKQRAHAVKLDLLERYQQREQQFQPTIQIQPEDQSDATVALKSEVRHLRHQLQKEQANNRALALREKLRTTQQSQQQLKKANRRLTQQNQALSQENTDITQQNQRLQIAAATSQRQLNYVQTYLIQAGNLLHTAETRLQTIQQLRQQPHLQPLSHKQRKKLAQLPAEKARANAAEKHQHVLKNKVASLNQDLTASRETIRELNRQIDFLRNESPQNLKYHLDALLNAKDFQQIRWLPDFAKRYRQLRLNELVIRQENQTYGYFIKVNTHVAFKTIDDQIFSNYDLDYGSEPRLDVIYAGILTGNKGVLLTQMYREVTPHDLTRDKLRRLHQHTQRAHPMHFTSWLPVDGKAILNGKRILIVTWQQTQTLNQAFHSFGASPTIVNNHEKSISWITQQAIGQQTDLTFLMSEGLSHAVLKTLTKGEINSRPDIRLVYHQSPADIINQAYQYFKNLERQKKL</sequence>
<comment type="caution">
    <text evidence="3">The sequence shown here is derived from an EMBL/GenBank/DDBJ whole genome shotgun (WGS) entry which is preliminary data.</text>
</comment>
<keyword evidence="4" id="KW-1185">Reference proteome</keyword>
<gene>
    <name evidence="3" type="ORF">ACFP1C_09175</name>
</gene>
<evidence type="ECO:0000256" key="2">
    <source>
        <dbReference type="SAM" id="MobiDB-lite"/>
    </source>
</evidence>
<evidence type="ECO:0000313" key="4">
    <source>
        <dbReference type="Proteomes" id="UP001596283"/>
    </source>
</evidence>
<feature type="coiled-coil region" evidence="1">
    <location>
        <begin position="199"/>
        <end position="226"/>
    </location>
</feature>
<name>A0ABW1TJ49_9LACO</name>
<organism evidence="3 4">
    <name type="scientific">Levilactobacillus fujinensis</name>
    <dbReference type="NCBI Taxonomy" id="2486024"/>
    <lineage>
        <taxon>Bacteria</taxon>
        <taxon>Bacillati</taxon>
        <taxon>Bacillota</taxon>
        <taxon>Bacilli</taxon>
        <taxon>Lactobacillales</taxon>
        <taxon>Lactobacillaceae</taxon>
        <taxon>Levilactobacillus</taxon>
    </lineage>
</organism>
<feature type="region of interest" description="Disordered" evidence="2">
    <location>
        <begin position="84"/>
        <end position="112"/>
    </location>
</feature>
<evidence type="ECO:0000313" key="3">
    <source>
        <dbReference type="EMBL" id="MFC6261109.1"/>
    </source>
</evidence>